<proteinExistence type="predicted"/>
<feature type="signal peptide" evidence="1">
    <location>
        <begin position="1"/>
        <end position="26"/>
    </location>
</feature>
<dbReference type="AlphaFoldDB" id="A0A249MSW6"/>
<organism evidence="2 3">
    <name type="scientific">Sphingobium xenophagum</name>
    <dbReference type="NCBI Taxonomy" id="121428"/>
    <lineage>
        <taxon>Bacteria</taxon>
        <taxon>Pseudomonadati</taxon>
        <taxon>Pseudomonadota</taxon>
        <taxon>Alphaproteobacteria</taxon>
        <taxon>Sphingomonadales</taxon>
        <taxon>Sphingomonadaceae</taxon>
        <taxon>Sphingobium</taxon>
    </lineage>
</organism>
<name>A0A249MSW6_SPHXE</name>
<accession>A0A249MSW6</accession>
<evidence type="ECO:0000313" key="2">
    <source>
        <dbReference type="EMBL" id="ASY44227.1"/>
    </source>
</evidence>
<evidence type="ECO:0000313" key="3">
    <source>
        <dbReference type="Proteomes" id="UP000217141"/>
    </source>
</evidence>
<dbReference type="Proteomes" id="UP000217141">
    <property type="component" value="Chromosome I"/>
</dbReference>
<feature type="chain" id="PRO_5012128582" evidence="1">
    <location>
        <begin position="27"/>
        <end position="86"/>
    </location>
</feature>
<sequence length="86" mass="9116">MKTIAFAAAVVAATLAVSAASTPAFAEARGSFGKAKVTYDAKTDRYCFRETVTGSLIPVTQCQSKGEWARNGLTISRKSSVQLAQR</sequence>
<evidence type="ECO:0000256" key="1">
    <source>
        <dbReference type="SAM" id="SignalP"/>
    </source>
</evidence>
<dbReference type="KEGG" id="shyd:CJD35_07055"/>
<reference evidence="2 3" key="1">
    <citation type="submission" date="2017-08" db="EMBL/GenBank/DDBJ databases">
        <title>Whole Genome Sequence of Sphingobium hydrophobicum C1: Insights into Adaption to the Electronic-waste Contaminated Sediment.</title>
        <authorList>
            <person name="Song D."/>
            <person name="Chen X."/>
            <person name="Xu M."/>
        </authorList>
    </citation>
    <scope>NUCLEOTIDE SEQUENCE [LARGE SCALE GENOMIC DNA]</scope>
    <source>
        <strain evidence="2 3">C1</strain>
    </source>
</reference>
<dbReference type="RefSeq" id="WP_017181675.1">
    <property type="nucleotide sequence ID" value="NZ_CP022745.1"/>
</dbReference>
<protein>
    <submittedName>
        <fullName evidence="2">Uncharacterized protein</fullName>
    </submittedName>
</protein>
<keyword evidence="1" id="KW-0732">Signal</keyword>
<dbReference type="EMBL" id="CP022745">
    <property type="protein sequence ID" value="ASY44227.1"/>
    <property type="molecule type" value="Genomic_DNA"/>
</dbReference>
<gene>
    <name evidence="2" type="ORF">CJD35_07055</name>
</gene>